<feature type="region of interest" description="Disordered" evidence="1">
    <location>
        <begin position="1"/>
        <end position="37"/>
    </location>
</feature>
<gene>
    <name evidence="2" type="ORF">RM649_01320</name>
</gene>
<dbReference type="RefSeq" id="WP_200696354.1">
    <property type="nucleotide sequence ID" value="NZ_JAVREX010000001.1"/>
</dbReference>
<evidence type="ECO:0000313" key="2">
    <source>
        <dbReference type="EMBL" id="MDT0426295.1"/>
    </source>
</evidence>
<evidence type="ECO:0000313" key="3">
    <source>
        <dbReference type="Proteomes" id="UP001183777"/>
    </source>
</evidence>
<reference evidence="3" key="1">
    <citation type="submission" date="2023-07" db="EMBL/GenBank/DDBJ databases">
        <title>30 novel species of actinomycetes from the DSMZ collection.</title>
        <authorList>
            <person name="Nouioui I."/>
        </authorList>
    </citation>
    <scope>NUCLEOTIDE SEQUENCE [LARGE SCALE GENOMIC DNA]</scope>
    <source>
        <strain evidence="3">DSM 41770</strain>
    </source>
</reference>
<organism evidence="2 3">
    <name type="scientific">Streptomyces salyersiae</name>
    <dbReference type="NCBI Taxonomy" id="3075530"/>
    <lineage>
        <taxon>Bacteria</taxon>
        <taxon>Bacillati</taxon>
        <taxon>Actinomycetota</taxon>
        <taxon>Actinomycetes</taxon>
        <taxon>Kitasatosporales</taxon>
        <taxon>Streptomycetaceae</taxon>
        <taxon>Streptomyces</taxon>
    </lineage>
</organism>
<comment type="caution">
    <text evidence="2">The sequence shown here is derived from an EMBL/GenBank/DDBJ whole genome shotgun (WGS) entry which is preliminary data.</text>
</comment>
<name>A0ABU2RBQ1_9ACTN</name>
<proteinExistence type="predicted"/>
<protein>
    <submittedName>
        <fullName evidence="2">Uncharacterized protein</fullName>
    </submittedName>
</protein>
<dbReference type="Proteomes" id="UP001183777">
    <property type="component" value="Unassembled WGS sequence"/>
</dbReference>
<feature type="compositionally biased region" description="Polar residues" evidence="1">
    <location>
        <begin position="1"/>
        <end position="14"/>
    </location>
</feature>
<sequence>MTQISESARYTDSTAAGERPAEHPAGRVTLRSGGALGQRGRLLSMADGDAGYGPELPVTTFTGPF</sequence>
<dbReference type="EMBL" id="JAVREX010000001">
    <property type="protein sequence ID" value="MDT0426295.1"/>
    <property type="molecule type" value="Genomic_DNA"/>
</dbReference>
<evidence type="ECO:0000256" key="1">
    <source>
        <dbReference type="SAM" id="MobiDB-lite"/>
    </source>
</evidence>
<accession>A0ABU2RBQ1</accession>
<keyword evidence="3" id="KW-1185">Reference proteome</keyword>